<keyword evidence="5 9" id="KW-0418">Kinase</keyword>
<evidence type="ECO:0000256" key="2">
    <source>
        <dbReference type="ARBA" id="ARBA00012438"/>
    </source>
</evidence>
<name>A0ABQ5Q8E4_9BACT</name>
<dbReference type="InterPro" id="IPR050980">
    <property type="entry name" value="2C_sensor_his_kinase"/>
</dbReference>
<feature type="domain" description="Histidine kinase" evidence="8">
    <location>
        <begin position="177"/>
        <end position="386"/>
    </location>
</feature>
<gene>
    <name evidence="9" type="ORF">GETHPA_23220</name>
</gene>
<evidence type="ECO:0000313" key="9">
    <source>
        <dbReference type="EMBL" id="GLH70789.1"/>
    </source>
</evidence>
<evidence type="ECO:0000256" key="3">
    <source>
        <dbReference type="ARBA" id="ARBA00022553"/>
    </source>
</evidence>
<dbReference type="Pfam" id="PF02518">
    <property type="entry name" value="HATPase_c"/>
    <property type="match status" value="1"/>
</dbReference>
<dbReference type="PANTHER" id="PTHR44936:SF9">
    <property type="entry name" value="SENSOR PROTEIN CREC"/>
    <property type="match status" value="1"/>
</dbReference>
<dbReference type="EC" id="2.7.13.3" evidence="2"/>
<dbReference type="EMBL" id="BSDD01000004">
    <property type="protein sequence ID" value="GLH70789.1"/>
    <property type="molecule type" value="Genomic_DNA"/>
</dbReference>
<dbReference type="SMART" id="SM00387">
    <property type="entry name" value="HATPase_c"/>
    <property type="match status" value="1"/>
</dbReference>
<feature type="compositionally biased region" description="Pro residues" evidence="7">
    <location>
        <begin position="1"/>
        <end position="16"/>
    </location>
</feature>
<evidence type="ECO:0000256" key="7">
    <source>
        <dbReference type="SAM" id="MobiDB-lite"/>
    </source>
</evidence>
<evidence type="ECO:0000256" key="4">
    <source>
        <dbReference type="ARBA" id="ARBA00022679"/>
    </source>
</evidence>
<proteinExistence type="predicted"/>
<organism evidence="9 10">
    <name type="scientific">Geothrix rubra</name>
    <dbReference type="NCBI Taxonomy" id="2927977"/>
    <lineage>
        <taxon>Bacteria</taxon>
        <taxon>Pseudomonadati</taxon>
        <taxon>Acidobacteriota</taxon>
        <taxon>Holophagae</taxon>
        <taxon>Holophagales</taxon>
        <taxon>Holophagaceae</taxon>
        <taxon>Geothrix</taxon>
    </lineage>
</organism>
<dbReference type="SUPFAM" id="SSF55874">
    <property type="entry name" value="ATPase domain of HSP90 chaperone/DNA topoisomerase II/histidine kinase"/>
    <property type="match status" value="1"/>
</dbReference>
<evidence type="ECO:0000313" key="10">
    <source>
        <dbReference type="Proteomes" id="UP001165089"/>
    </source>
</evidence>
<evidence type="ECO:0000256" key="1">
    <source>
        <dbReference type="ARBA" id="ARBA00000085"/>
    </source>
</evidence>
<dbReference type="RefSeq" id="WP_285726360.1">
    <property type="nucleotide sequence ID" value="NZ_BSDD01000004.1"/>
</dbReference>
<dbReference type="InterPro" id="IPR005467">
    <property type="entry name" value="His_kinase_dom"/>
</dbReference>
<reference evidence="9 10" key="1">
    <citation type="journal article" date="2023" name="Antonie Van Leeuwenhoek">
        <title>Mesoterricola silvestris gen. nov., sp. nov., Mesoterricola sediminis sp. nov., Geothrix oryzae sp. nov., Geothrix edaphica sp. nov., Geothrix rubra sp. nov., and Geothrix limicola sp. nov., six novel members of Acidobacteriota isolated from soils.</title>
        <authorList>
            <person name="Itoh H."/>
            <person name="Sugisawa Y."/>
            <person name="Mise K."/>
            <person name="Xu Z."/>
            <person name="Kuniyasu M."/>
            <person name="Ushijima N."/>
            <person name="Kawano K."/>
            <person name="Kobayashi E."/>
            <person name="Shiratori Y."/>
            <person name="Masuda Y."/>
            <person name="Senoo K."/>
        </authorList>
    </citation>
    <scope>NUCLEOTIDE SEQUENCE [LARGE SCALE GENOMIC DNA]</scope>
    <source>
        <strain evidence="9 10">Red803</strain>
    </source>
</reference>
<evidence type="ECO:0000256" key="6">
    <source>
        <dbReference type="ARBA" id="ARBA00023012"/>
    </source>
</evidence>
<dbReference type="InterPro" id="IPR036890">
    <property type="entry name" value="HATPase_C_sf"/>
</dbReference>
<feature type="region of interest" description="Disordered" evidence="7">
    <location>
        <begin position="1"/>
        <end position="26"/>
    </location>
</feature>
<sequence>MSEPLPVPPAVDTPPAPDRRATPEQLQRELEVARESPLVGFLLESLHGRVALLNDRRQILAASPGLVEALGPRWGGAPSGERPGEVFGCVHAPEGPGGCGTSPACGHCGLLLTLLGALDGPGPREGECHLSMRREGRWEAVEYHVTATRLLAGGHPLLAVVFRDISAERRREVLERLFFHDVANILQGLQGWSEGLSEGTVHAEDAARRILQLSERLGQEVHSHRRLLQAERGRLAVAPSVLQGGLVLQEVQDLLERHPSAGGRRLALLHAPGPASFVSDPDLLLRVVYNMALNAVEASGPEETVRLSFGWQGNRPRFAVHNPAVIPAAIQKRIFQRSFSTKAPRGRGLGTYAMKLFGENLLQGRVGFESGPAMGTTFWILLPPRLEAPGAAGHGRA</sequence>
<comment type="caution">
    <text evidence="9">The sequence shown here is derived from an EMBL/GenBank/DDBJ whole genome shotgun (WGS) entry which is preliminary data.</text>
</comment>
<evidence type="ECO:0000256" key="5">
    <source>
        <dbReference type="ARBA" id="ARBA00022777"/>
    </source>
</evidence>
<keyword evidence="10" id="KW-1185">Reference proteome</keyword>
<keyword evidence="4" id="KW-0808">Transferase</keyword>
<keyword evidence="3" id="KW-0597">Phosphoprotein</keyword>
<keyword evidence="6" id="KW-0902">Two-component regulatory system</keyword>
<accession>A0ABQ5Q8E4</accession>
<dbReference type="PANTHER" id="PTHR44936">
    <property type="entry name" value="SENSOR PROTEIN CREC"/>
    <property type="match status" value="1"/>
</dbReference>
<dbReference type="Gene3D" id="3.30.565.10">
    <property type="entry name" value="Histidine kinase-like ATPase, C-terminal domain"/>
    <property type="match status" value="1"/>
</dbReference>
<evidence type="ECO:0000259" key="8">
    <source>
        <dbReference type="PROSITE" id="PS50109"/>
    </source>
</evidence>
<dbReference type="PROSITE" id="PS50109">
    <property type="entry name" value="HIS_KIN"/>
    <property type="match status" value="1"/>
</dbReference>
<dbReference type="Proteomes" id="UP001165089">
    <property type="component" value="Unassembled WGS sequence"/>
</dbReference>
<comment type="catalytic activity">
    <reaction evidence="1">
        <text>ATP + protein L-histidine = ADP + protein N-phospho-L-histidine.</text>
        <dbReference type="EC" id="2.7.13.3"/>
    </reaction>
</comment>
<feature type="compositionally biased region" description="Basic and acidic residues" evidence="7">
    <location>
        <begin position="17"/>
        <end position="26"/>
    </location>
</feature>
<dbReference type="GO" id="GO:0016301">
    <property type="term" value="F:kinase activity"/>
    <property type="evidence" value="ECO:0007669"/>
    <property type="project" value="UniProtKB-KW"/>
</dbReference>
<dbReference type="InterPro" id="IPR003594">
    <property type="entry name" value="HATPase_dom"/>
</dbReference>
<protein>
    <recommendedName>
        <fullName evidence="2">histidine kinase</fullName>
        <ecNumber evidence="2">2.7.13.3</ecNumber>
    </recommendedName>
</protein>